<evidence type="ECO:0000256" key="6">
    <source>
        <dbReference type="ARBA" id="ARBA00022989"/>
    </source>
</evidence>
<sequence>MAAVSVSGDPWSSARGRMAEDYLDQLSKRGSPLTMAGDAVLDQLREQFLSVLDEAAGVVHDSDRPISTTIGRDRAANGIHPSESLAAAHVIFVAALPDLSKHFAAEGHSNPTEMAATRLSEVILRRMAVAAKAYVEYLLEKAATAHADEARRLSRELHDAVGPTVAVGLQNLDLIAHYLESDPTKVGEKIQAGREAMLEAITLVRNLSAETRLSVAPEELALTLNGYLSTLGAGIRVGLNHDVDLSRVPAHYAREIFLIVREAVRNAVKHGAPSEVTIDLLVVGPTFTGVVTDDGVGFDTTVPTQSGTGLASMHERAALIGGTINIESEPSQTRVVLSVPLPIGD</sequence>
<dbReference type="KEGG" id="nbe:Back2_00470"/>
<dbReference type="GO" id="GO:0046983">
    <property type="term" value="F:protein dimerization activity"/>
    <property type="evidence" value="ECO:0007669"/>
    <property type="project" value="InterPro"/>
</dbReference>
<dbReference type="EMBL" id="AP019307">
    <property type="protein sequence ID" value="BBH15760.1"/>
    <property type="molecule type" value="Genomic_DNA"/>
</dbReference>
<dbReference type="PANTHER" id="PTHR24421">
    <property type="entry name" value="NITRATE/NITRITE SENSOR PROTEIN NARX-RELATED"/>
    <property type="match status" value="1"/>
</dbReference>
<evidence type="ECO:0000256" key="4">
    <source>
        <dbReference type="ARBA" id="ARBA00022692"/>
    </source>
</evidence>
<dbReference type="SUPFAM" id="SSF55874">
    <property type="entry name" value="ATPase domain of HSP90 chaperone/DNA topoisomerase II/histidine kinase"/>
    <property type="match status" value="1"/>
</dbReference>
<dbReference type="Pfam" id="PF07730">
    <property type="entry name" value="HisKA_3"/>
    <property type="match status" value="1"/>
</dbReference>
<evidence type="ECO:0000256" key="5">
    <source>
        <dbReference type="ARBA" id="ARBA00022777"/>
    </source>
</evidence>
<dbReference type="Proteomes" id="UP000271573">
    <property type="component" value="Chromosome"/>
</dbReference>
<organism evidence="10 11">
    <name type="scientific">Nocardioides baekrokdamisoli</name>
    <dbReference type="NCBI Taxonomy" id="1804624"/>
    <lineage>
        <taxon>Bacteria</taxon>
        <taxon>Bacillati</taxon>
        <taxon>Actinomycetota</taxon>
        <taxon>Actinomycetes</taxon>
        <taxon>Propionibacteriales</taxon>
        <taxon>Nocardioidaceae</taxon>
        <taxon>Nocardioides</taxon>
    </lineage>
</organism>
<dbReference type="AlphaFoldDB" id="A0A3G9IAK4"/>
<dbReference type="Gene3D" id="3.30.565.10">
    <property type="entry name" value="Histidine kinase-like ATPase, C-terminal domain"/>
    <property type="match status" value="1"/>
</dbReference>
<dbReference type="SMART" id="SM00387">
    <property type="entry name" value="HATPase_c"/>
    <property type="match status" value="1"/>
</dbReference>
<evidence type="ECO:0000313" key="11">
    <source>
        <dbReference type="Proteomes" id="UP000271573"/>
    </source>
</evidence>
<dbReference type="InterPro" id="IPR050482">
    <property type="entry name" value="Sensor_HK_TwoCompSys"/>
</dbReference>
<feature type="domain" description="Histidine kinase/HSP90-like ATPase" evidence="9">
    <location>
        <begin position="251"/>
        <end position="343"/>
    </location>
</feature>
<evidence type="ECO:0000313" key="10">
    <source>
        <dbReference type="EMBL" id="BBH15760.1"/>
    </source>
</evidence>
<evidence type="ECO:0000256" key="7">
    <source>
        <dbReference type="ARBA" id="ARBA00023012"/>
    </source>
</evidence>
<keyword evidence="4" id="KW-0812">Transmembrane</keyword>
<keyword evidence="7" id="KW-0902">Two-component regulatory system</keyword>
<gene>
    <name evidence="10" type="ORF">Back2_00470</name>
</gene>
<dbReference type="InterPro" id="IPR011712">
    <property type="entry name" value="Sig_transdc_His_kin_sub3_dim/P"/>
</dbReference>
<keyword evidence="2" id="KW-1003">Cell membrane</keyword>
<keyword evidence="8" id="KW-0472">Membrane</keyword>
<evidence type="ECO:0000256" key="8">
    <source>
        <dbReference type="ARBA" id="ARBA00023136"/>
    </source>
</evidence>
<dbReference type="InterPro" id="IPR003594">
    <property type="entry name" value="HATPase_dom"/>
</dbReference>
<dbReference type="InterPro" id="IPR036890">
    <property type="entry name" value="HATPase_C_sf"/>
</dbReference>
<keyword evidence="6" id="KW-1133">Transmembrane helix</keyword>
<keyword evidence="3" id="KW-0808">Transferase</keyword>
<comment type="subcellular location">
    <subcellularLocation>
        <location evidence="1">Cell membrane</location>
        <topology evidence="1">Multi-pass membrane protein</topology>
    </subcellularLocation>
</comment>
<dbReference type="GO" id="GO:0000155">
    <property type="term" value="F:phosphorelay sensor kinase activity"/>
    <property type="evidence" value="ECO:0007669"/>
    <property type="project" value="InterPro"/>
</dbReference>
<dbReference type="Gene3D" id="1.20.5.1930">
    <property type="match status" value="1"/>
</dbReference>
<keyword evidence="11" id="KW-1185">Reference proteome</keyword>
<accession>A0A3G9IAK4</accession>
<evidence type="ECO:0000256" key="1">
    <source>
        <dbReference type="ARBA" id="ARBA00004651"/>
    </source>
</evidence>
<proteinExistence type="predicted"/>
<evidence type="ECO:0000256" key="2">
    <source>
        <dbReference type="ARBA" id="ARBA00022475"/>
    </source>
</evidence>
<dbReference type="Pfam" id="PF02518">
    <property type="entry name" value="HATPase_c"/>
    <property type="match status" value="1"/>
</dbReference>
<protein>
    <submittedName>
        <fullName evidence="10">Two-component sensor histidine kinase</fullName>
    </submittedName>
</protein>
<reference evidence="10 11" key="1">
    <citation type="submission" date="2018-11" db="EMBL/GenBank/DDBJ databases">
        <title>Complete genome sequence of Nocardioides baekrokdamisoli strain KCTC 39748.</title>
        <authorList>
            <person name="Kang S.W."/>
            <person name="Lee K.C."/>
            <person name="Kim K.K."/>
            <person name="Kim J.S."/>
            <person name="Kim D.S."/>
            <person name="Ko S.H."/>
            <person name="Yang S.H."/>
            <person name="Shin Y.K."/>
            <person name="Lee J.S."/>
        </authorList>
    </citation>
    <scope>NUCLEOTIDE SEQUENCE [LARGE SCALE GENOMIC DNA]</scope>
    <source>
        <strain evidence="10 11">KCTC 39748</strain>
    </source>
</reference>
<dbReference type="PANTHER" id="PTHR24421:SF37">
    <property type="entry name" value="SENSOR HISTIDINE KINASE NARS"/>
    <property type="match status" value="1"/>
</dbReference>
<evidence type="ECO:0000256" key="3">
    <source>
        <dbReference type="ARBA" id="ARBA00022679"/>
    </source>
</evidence>
<dbReference type="CDD" id="cd16917">
    <property type="entry name" value="HATPase_UhpB-NarQ-NarX-like"/>
    <property type="match status" value="1"/>
</dbReference>
<keyword evidence="5 10" id="KW-0418">Kinase</keyword>
<name>A0A3G9IAK4_9ACTN</name>
<dbReference type="GO" id="GO:0005886">
    <property type="term" value="C:plasma membrane"/>
    <property type="evidence" value="ECO:0007669"/>
    <property type="project" value="UniProtKB-SubCell"/>
</dbReference>
<evidence type="ECO:0000259" key="9">
    <source>
        <dbReference type="SMART" id="SM00387"/>
    </source>
</evidence>